<proteinExistence type="predicted"/>
<evidence type="ECO:0000313" key="1">
    <source>
        <dbReference type="EMBL" id="MBX65324.1"/>
    </source>
</evidence>
<name>A0A2P2QEJ5_RHIMU</name>
<sequence>METAWAKVLGKKDSYVAFTKRKS</sequence>
<protein>
    <submittedName>
        <fullName evidence="1">Uncharacterized protein</fullName>
    </submittedName>
</protein>
<dbReference type="AlphaFoldDB" id="A0A2P2QEJ5"/>
<dbReference type="EMBL" id="GGEC01084840">
    <property type="protein sequence ID" value="MBX65324.1"/>
    <property type="molecule type" value="Transcribed_RNA"/>
</dbReference>
<accession>A0A2P2QEJ5</accession>
<organism evidence="1">
    <name type="scientific">Rhizophora mucronata</name>
    <name type="common">Asiatic mangrove</name>
    <dbReference type="NCBI Taxonomy" id="61149"/>
    <lineage>
        <taxon>Eukaryota</taxon>
        <taxon>Viridiplantae</taxon>
        <taxon>Streptophyta</taxon>
        <taxon>Embryophyta</taxon>
        <taxon>Tracheophyta</taxon>
        <taxon>Spermatophyta</taxon>
        <taxon>Magnoliopsida</taxon>
        <taxon>eudicotyledons</taxon>
        <taxon>Gunneridae</taxon>
        <taxon>Pentapetalae</taxon>
        <taxon>rosids</taxon>
        <taxon>fabids</taxon>
        <taxon>Malpighiales</taxon>
        <taxon>Rhizophoraceae</taxon>
        <taxon>Rhizophora</taxon>
    </lineage>
</organism>
<reference evidence="1" key="1">
    <citation type="submission" date="2018-02" db="EMBL/GenBank/DDBJ databases">
        <title>Rhizophora mucronata_Transcriptome.</title>
        <authorList>
            <person name="Meera S.P."/>
            <person name="Sreeshan A."/>
            <person name="Augustine A."/>
        </authorList>
    </citation>
    <scope>NUCLEOTIDE SEQUENCE</scope>
    <source>
        <tissue evidence="1">Leaf</tissue>
    </source>
</reference>